<feature type="domain" description="RNase H type-1" evidence="1">
    <location>
        <begin position="35"/>
        <end position="113"/>
    </location>
</feature>
<evidence type="ECO:0000313" key="2">
    <source>
        <dbReference type="EMBL" id="KAL3533201.1"/>
    </source>
</evidence>
<dbReference type="InterPro" id="IPR012337">
    <property type="entry name" value="RNaseH-like_sf"/>
</dbReference>
<protein>
    <recommendedName>
        <fullName evidence="1">RNase H type-1 domain-containing protein</fullName>
    </recommendedName>
</protein>
<dbReference type="InterPro" id="IPR036397">
    <property type="entry name" value="RNaseH_sf"/>
</dbReference>
<dbReference type="SUPFAM" id="SSF53098">
    <property type="entry name" value="Ribonuclease H-like"/>
    <property type="match status" value="1"/>
</dbReference>
<accession>A0ABD3APV4</accession>
<proteinExistence type="predicted"/>
<gene>
    <name evidence="2" type="ORF">ACH5RR_006722</name>
</gene>
<dbReference type="PANTHER" id="PTHR47723">
    <property type="entry name" value="OS05G0353850 PROTEIN"/>
    <property type="match status" value="1"/>
</dbReference>
<dbReference type="Proteomes" id="UP001630127">
    <property type="component" value="Unassembled WGS sequence"/>
</dbReference>
<comment type="caution">
    <text evidence="2">The sequence shown here is derived from an EMBL/GenBank/DDBJ whole genome shotgun (WGS) entry which is preliminary data.</text>
</comment>
<dbReference type="InterPro" id="IPR053151">
    <property type="entry name" value="RNase_H-like"/>
</dbReference>
<name>A0ABD3APV4_9GENT</name>
<reference evidence="2 3" key="1">
    <citation type="submission" date="2024-11" db="EMBL/GenBank/DDBJ databases">
        <title>A near-complete genome assembly of Cinchona calisaya.</title>
        <authorList>
            <person name="Lian D.C."/>
            <person name="Zhao X.W."/>
            <person name="Wei L."/>
        </authorList>
    </citation>
    <scope>NUCLEOTIDE SEQUENCE [LARGE SCALE GENOMIC DNA]</scope>
    <source>
        <tissue evidence="2">Nenye</tissue>
    </source>
</reference>
<dbReference type="Pfam" id="PF13456">
    <property type="entry name" value="RVT_3"/>
    <property type="match status" value="1"/>
</dbReference>
<dbReference type="InterPro" id="IPR002156">
    <property type="entry name" value="RNaseH_domain"/>
</dbReference>
<dbReference type="PANTHER" id="PTHR47723:SF19">
    <property type="entry name" value="POLYNUCLEOTIDYL TRANSFERASE, RIBONUCLEASE H-LIKE SUPERFAMILY PROTEIN"/>
    <property type="match status" value="1"/>
</dbReference>
<keyword evidence="3" id="KW-1185">Reference proteome</keyword>
<organism evidence="2 3">
    <name type="scientific">Cinchona calisaya</name>
    <dbReference type="NCBI Taxonomy" id="153742"/>
    <lineage>
        <taxon>Eukaryota</taxon>
        <taxon>Viridiplantae</taxon>
        <taxon>Streptophyta</taxon>
        <taxon>Embryophyta</taxon>
        <taxon>Tracheophyta</taxon>
        <taxon>Spermatophyta</taxon>
        <taxon>Magnoliopsida</taxon>
        <taxon>eudicotyledons</taxon>
        <taxon>Gunneridae</taxon>
        <taxon>Pentapetalae</taxon>
        <taxon>asterids</taxon>
        <taxon>lamiids</taxon>
        <taxon>Gentianales</taxon>
        <taxon>Rubiaceae</taxon>
        <taxon>Cinchonoideae</taxon>
        <taxon>Cinchoneae</taxon>
        <taxon>Cinchona</taxon>
    </lineage>
</organism>
<evidence type="ECO:0000259" key="1">
    <source>
        <dbReference type="Pfam" id="PF13456"/>
    </source>
</evidence>
<dbReference type="AlphaFoldDB" id="A0ABD3APV4"/>
<evidence type="ECO:0000313" key="3">
    <source>
        <dbReference type="Proteomes" id="UP001630127"/>
    </source>
</evidence>
<dbReference type="EMBL" id="JBJUIK010000003">
    <property type="protein sequence ID" value="KAL3533201.1"/>
    <property type="molecule type" value="Genomic_DNA"/>
</dbReference>
<sequence>MKNLPQGGEWKVVHLHWKSGWGVVLSVCFLLWQGDQVESCGLLDGLKMCIRMNILNVDVENDSEALLKIVTSIIRPPWRMDSVIHEIVCLLAQGDFTLHHVFSKANFVVDFLA</sequence>
<dbReference type="Gene3D" id="3.30.420.10">
    <property type="entry name" value="Ribonuclease H-like superfamily/Ribonuclease H"/>
    <property type="match status" value="1"/>
</dbReference>